<keyword evidence="1" id="KW-0472">Membrane</keyword>
<name>A0AAU8LGH4_PSESX</name>
<protein>
    <submittedName>
        <fullName evidence="2">Uncharacterized protein</fullName>
    </submittedName>
</protein>
<reference evidence="2" key="2">
    <citation type="submission" date="2024-07" db="EMBL/GenBank/DDBJ databases">
        <title>A complete genome sequence for Pseudomonas syringae CC1417.</title>
        <authorList>
            <person name="Baltrus D.A."/>
        </authorList>
    </citation>
    <scope>NUCLEOTIDE SEQUENCE</scope>
    <source>
        <strain evidence="2">CC1417</strain>
    </source>
</reference>
<evidence type="ECO:0000256" key="1">
    <source>
        <dbReference type="SAM" id="Phobius"/>
    </source>
</evidence>
<dbReference type="EMBL" id="CP159362">
    <property type="protein sequence ID" value="XCN67199.1"/>
    <property type="molecule type" value="Genomic_DNA"/>
</dbReference>
<organism evidence="2">
    <name type="scientific">Pseudomonas syringae CC1417</name>
    <dbReference type="NCBI Taxonomy" id="1357272"/>
    <lineage>
        <taxon>Bacteria</taxon>
        <taxon>Pseudomonadati</taxon>
        <taxon>Pseudomonadota</taxon>
        <taxon>Gammaproteobacteria</taxon>
        <taxon>Pseudomonadales</taxon>
        <taxon>Pseudomonadaceae</taxon>
        <taxon>Pseudomonas</taxon>
        <taxon>Pseudomonas syringae</taxon>
    </lineage>
</organism>
<keyword evidence="1" id="KW-0812">Transmembrane</keyword>
<accession>A0AAU8LGH4</accession>
<sequence length="95" mass="10848">MDTTQAFSLIFILCWAVVLLWIGYRYGHIDGQEKGKQLALADQEESFNELSRKLGEARLLNRRLLDHFDILEARLLNLEAPLEKASVHPLIGRAS</sequence>
<dbReference type="RefSeq" id="WP_024694707.1">
    <property type="nucleotide sequence ID" value="NZ_CP159362.1"/>
</dbReference>
<dbReference type="AlphaFoldDB" id="A0AAU8LGH4"/>
<feature type="transmembrane region" description="Helical" evidence="1">
    <location>
        <begin position="6"/>
        <end position="24"/>
    </location>
</feature>
<gene>
    <name evidence="2" type="ORF">N011_22360</name>
</gene>
<evidence type="ECO:0000313" key="2">
    <source>
        <dbReference type="EMBL" id="XCN67199.1"/>
    </source>
</evidence>
<proteinExistence type="predicted"/>
<reference evidence="2" key="1">
    <citation type="journal article" date="2014" name="Genome Announc.">
        <title>Draft Genome Sequences of a Phylogenetically Diverse Suite of Pseudomonas syringae Strains from Multiple Source Populations.</title>
        <authorList>
            <person name="Baltrus D.A."/>
            <person name="Yourstone S."/>
            <person name="Lind A."/>
            <person name="Guilbaud C."/>
            <person name="Sands D.C."/>
            <person name="Jones C.D."/>
            <person name="Morris C.E."/>
            <person name="Dangl J.L."/>
        </authorList>
    </citation>
    <scope>NUCLEOTIDE SEQUENCE</scope>
    <source>
        <strain evidence="2">CC1417</strain>
    </source>
</reference>
<keyword evidence="1" id="KW-1133">Transmembrane helix</keyword>